<name>A0A3Q0J2R5_DIACI</name>
<evidence type="ECO:0000313" key="2">
    <source>
        <dbReference type="Proteomes" id="UP000079169"/>
    </source>
</evidence>
<reference evidence="3" key="1">
    <citation type="submission" date="2025-08" db="UniProtKB">
        <authorList>
            <consortium name="RefSeq"/>
        </authorList>
    </citation>
    <scope>IDENTIFICATION</scope>
</reference>
<organism evidence="2 3">
    <name type="scientific">Diaphorina citri</name>
    <name type="common">Asian citrus psyllid</name>
    <dbReference type="NCBI Taxonomy" id="121845"/>
    <lineage>
        <taxon>Eukaryota</taxon>
        <taxon>Metazoa</taxon>
        <taxon>Ecdysozoa</taxon>
        <taxon>Arthropoda</taxon>
        <taxon>Hexapoda</taxon>
        <taxon>Insecta</taxon>
        <taxon>Pterygota</taxon>
        <taxon>Neoptera</taxon>
        <taxon>Paraneoptera</taxon>
        <taxon>Hemiptera</taxon>
        <taxon>Sternorrhyncha</taxon>
        <taxon>Psylloidea</taxon>
        <taxon>Psyllidae</taxon>
        <taxon>Diaphorininae</taxon>
        <taxon>Diaphorina</taxon>
    </lineage>
</organism>
<keyword evidence="2" id="KW-1185">Reference proteome</keyword>
<dbReference type="AlphaFoldDB" id="A0A3Q0J2R5"/>
<feature type="compositionally biased region" description="Polar residues" evidence="1">
    <location>
        <begin position="302"/>
        <end position="311"/>
    </location>
</feature>
<accession>A0A3Q0J2R5</accession>
<dbReference type="GeneID" id="103513872"/>
<feature type="compositionally biased region" description="Acidic residues" evidence="1">
    <location>
        <begin position="7"/>
        <end position="22"/>
    </location>
</feature>
<feature type="region of interest" description="Disordered" evidence="1">
    <location>
        <begin position="1"/>
        <end position="22"/>
    </location>
</feature>
<dbReference type="RefSeq" id="XP_026682772.1">
    <property type="nucleotide sequence ID" value="XM_026826971.1"/>
</dbReference>
<feature type="region of interest" description="Disordered" evidence="1">
    <location>
        <begin position="302"/>
        <end position="325"/>
    </location>
</feature>
<gene>
    <name evidence="3" type="primary">LOC103513872</name>
</gene>
<dbReference type="KEGG" id="dci:103513872"/>
<dbReference type="PaxDb" id="121845-A0A3Q0J2R5"/>
<feature type="region of interest" description="Disordered" evidence="1">
    <location>
        <begin position="153"/>
        <end position="203"/>
    </location>
</feature>
<evidence type="ECO:0000313" key="3">
    <source>
        <dbReference type="RefSeq" id="XP_026682772.1"/>
    </source>
</evidence>
<feature type="compositionally biased region" description="Polar residues" evidence="1">
    <location>
        <begin position="186"/>
        <end position="203"/>
    </location>
</feature>
<proteinExistence type="predicted"/>
<sequence>MSSINSVDDEDDDRFVEDIGNEEEIGIDENIEIIEVTCADDIDGDGSRMAEIETLYNDDGSSITSEFLDTDSKSQMDLIEVIANDNSESCSFSVKPQKLKQYSRKSRNSFSPLVSDDWEIDEDNLVNEVLREDRKVVVEKIIQANDLDEESQTLDGLSAFNPDEDSVDTSIPRENTGDIPEISHPNYINQPSTSKSQDKPQCSTIETYSPQILTDSICDTTPKFNQHLIVPSTIESDSKECKERLGQVVQNMNTAQEEQATQRMDTIQKVGKSDVRNVTHSTHPKRTSVSRVTIWNDPLEETSITNTTSPTLPIEDNAGTNATIPTIPSKEIDEIVSNVTNSDPPLPNENPDLSTHFSFLVLAL</sequence>
<dbReference type="Proteomes" id="UP000079169">
    <property type="component" value="Unplaced"/>
</dbReference>
<evidence type="ECO:0000256" key="1">
    <source>
        <dbReference type="SAM" id="MobiDB-lite"/>
    </source>
</evidence>
<protein>
    <submittedName>
        <fullName evidence="3">Uncharacterized protein LOC103513872</fullName>
    </submittedName>
</protein>